<evidence type="ECO:0000256" key="1">
    <source>
        <dbReference type="ARBA" id="ARBA00022679"/>
    </source>
</evidence>
<dbReference type="SUPFAM" id="SSF55729">
    <property type="entry name" value="Acyl-CoA N-acyltransferases (Nat)"/>
    <property type="match status" value="1"/>
</dbReference>
<evidence type="ECO:0000313" key="6">
    <source>
        <dbReference type="Proteomes" id="UP000539313"/>
    </source>
</evidence>
<comment type="similarity">
    <text evidence="3">Belongs to the acetyltransferase family. RimJ subfamily.</text>
</comment>
<dbReference type="PANTHER" id="PTHR43792">
    <property type="entry name" value="GNAT FAMILY, PUTATIVE (AFU_ORTHOLOGUE AFUA_3G00765)-RELATED-RELATED"/>
    <property type="match status" value="1"/>
</dbReference>
<dbReference type="AlphaFoldDB" id="A0A7W3R988"/>
<evidence type="ECO:0000256" key="3">
    <source>
        <dbReference type="ARBA" id="ARBA00038502"/>
    </source>
</evidence>
<dbReference type="GO" id="GO:0008999">
    <property type="term" value="F:protein-N-terminal-alanine acetyltransferase activity"/>
    <property type="evidence" value="ECO:0007669"/>
    <property type="project" value="UniProtKB-EC"/>
</dbReference>
<protein>
    <submittedName>
        <fullName evidence="5">Ribosomal-protein-alanine N-acetyltransferase</fullName>
        <ecNumber evidence="5">2.3.1.267</ecNumber>
    </submittedName>
</protein>
<evidence type="ECO:0000256" key="2">
    <source>
        <dbReference type="ARBA" id="ARBA00023315"/>
    </source>
</evidence>
<evidence type="ECO:0000313" key="5">
    <source>
        <dbReference type="EMBL" id="MBA9004502.1"/>
    </source>
</evidence>
<dbReference type="Pfam" id="PF13302">
    <property type="entry name" value="Acetyltransf_3"/>
    <property type="match status" value="1"/>
</dbReference>
<dbReference type="PANTHER" id="PTHR43792:SF8">
    <property type="entry name" value="[RIBOSOMAL PROTEIN US5]-ALANINE N-ACETYLTRANSFERASE"/>
    <property type="match status" value="1"/>
</dbReference>
<dbReference type="Proteomes" id="UP000539313">
    <property type="component" value="Unassembled WGS sequence"/>
</dbReference>
<dbReference type="GO" id="GO:0005737">
    <property type="term" value="C:cytoplasm"/>
    <property type="evidence" value="ECO:0007669"/>
    <property type="project" value="TreeGrafter"/>
</dbReference>
<feature type="domain" description="N-acetyltransferase" evidence="4">
    <location>
        <begin position="13"/>
        <end position="175"/>
    </location>
</feature>
<keyword evidence="1 5" id="KW-0808">Transferase</keyword>
<dbReference type="EC" id="2.3.1.267" evidence="5"/>
<accession>A0A7W3R988</accession>
<reference evidence="5 6" key="1">
    <citation type="submission" date="2020-08" db="EMBL/GenBank/DDBJ databases">
        <title>Sequencing the genomes of 1000 actinobacteria strains.</title>
        <authorList>
            <person name="Klenk H.-P."/>
        </authorList>
    </citation>
    <scope>NUCLEOTIDE SEQUENCE [LARGE SCALE GENOMIC DNA]</scope>
    <source>
        <strain evidence="5 6">DSM 45823</strain>
    </source>
</reference>
<organism evidence="5 6">
    <name type="scientific">Thermomonospora cellulosilytica</name>
    <dbReference type="NCBI Taxonomy" id="1411118"/>
    <lineage>
        <taxon>Bacteria</taxon>
        <taxon>Bacillati</taxon>
        <taxon>Actinomycetota</taxon>
        <taxon>Actinomycetes</taxon>
        <taxon>Streptosporangiales</taxon>
        <taxon>Thermomonosporaceae</taxon>
        <taxon>Thermomonospora</taxon>
    </lineage>
</organism>
<dbReference type="InterPro" id="IPR016181">
    <property type="entry name" value="Acyl_CoA_acyltransferase"/>
</dbReference>
<keyword evidence="2 5" id="KW-0012">Acyltransferase</keyword>
<keyword evidence="6" id="KW-1185">Reference proteome</keyword>
<dbReference type="InterPro" id="IPR000182">
    <property type="entry name" value="GNAT_dom"/>
</dbReference>
<dbReference type="PROSITE" id="PS51186">
    <property type="entry name" value="GNAT"/>
    <property type="match status" value="1"/>
</dbReference>
<name>A0A7W3R988_9ACTN</name>
<dbReference type="RefSeq" id="WP_312881064.1">
    <property type="nucleotide sequence ID" value="NZ_JACJII010000001.1"/>
</dbReference>
<dbReference type="Gene3D" id="3.40.630.30">
    <property type="match status" value="1"/>
</dbReference>
<dbReference type="InterPro" id="IPR051531">
    <property type="entry name" value="N-acetyltransferase"/>
</dbReference>
<proteinExistence type="inferred from homology"/>
<evidence type="ECO:0000259" key="4">
    <source>
        <dbReference type="PROSITE" id="PS51186"/>
    </source>
</evidence>
<comment type="caution">
    <text evidence="5">The sequence shown here is derived from an EMBL/GenBank/DDBJ whole genome shotgun (WGS) entry which is preliminary data.</text>
</comment>
<sequence length="176" mass="20000">MSAGERLRTGRQVFIRRLTDDDRDEFIRRAAESREFHDPWVFLPTTPERFAAYRSRFDGTTAEGFLVCTLDTHALAGFINVSNIIRGPYQRATLGYGAFLPHAGKGHLSEGLRLVIDYCFTTLGLHRLEADIQPANESSKTFVHRHGFRKEGYSPSFALVDGTWKDHERWALTAPT</sequence>
<gene>
    <name evidence="5" type="ORF">HNR21_003384</name>
</gene>
<dbReference type="EMBL" id="JACJII010000001">
    <property type="protein sequence ID" value="MBA9004502.1"/>
    <property type="molecule type" value="Genomic_DNA"/>
</dbReference>